<dbReference type="PANTHER" id="PTHR23206">
    <property type="entry name" value="MASK PROTEIN"/>
    <property type="match status" value="1"/>
</dbReference>
<feature type="repeat" description="ANK" evidence="3">
    <location>
        <begin position="773"/>
        <end position="805"/>
    </location>
</feature>
<name>A0A9W9IDZ6_9EURO</name>
<feature type="repeat" description="ANK" evidence="3">
    <location>
        <begin position="1037"/>
        <end position="1069"/>
    </location>
</feature>
<dbReference type="PROSITE" id="PS50297">
    <property type="entry name" value="ANK_REP_REGION"/>
    <property type="match status" value="10"/>
</dbReference>
<feature type="repeat" description="ANK" evidence="3">
    <location>
        <begin position="839"/>
        <end position="871"/>
    </location>
</feature>
<dbReference type="InterPro" id="IPR051631">
    <property type="entry name" value="Ankyrin-KH/SAM_domain"/>
</dbReference>
<keyword evidence="2 3" id="KW-0040">ANK repeat</keyword>
<evidence type="ECO:0000256" key="3">
    <source>
        <dbReference type="PROSITE-ProRule" id="PRU00023"/>
    </source>
</evidence>
<dbReference type="InterPro" id="IPR054471">
    <property type="entry name" value="GPIID_WHD"/>
</dbReference>
<evidence type="ECO:0008006" key="8">
    <source>
        <dbReference type="Google" id="ProtNLM"/>
    </source>
</evidence>
<dbReference type="Proteomes" id="UP001146351">
    <property type="component" value="Unassembled WGS sequence"/>
</dbReference>
<dbReference type="Pfam" id="PF00023">
    <property type="entry name" value="Ank"/>
    <property type="match status" value="1"/>
</dbReference>
<organism evidence="6 7">
    <name type="scientific">Penicillium capsulatum</name>
    <dbReference type="NCBI Taxonomy" id="69766"/>
    <lineage>
        <taxon>Eukaryota</taxon>
        <taxon>Fungi</taxon>
        <taxon>Dikarya</taxon>
        <taxon>Ascomycota</taxon>
        <taxon>Pezizomycotina</taxon>
        <taxon>Eurotiomycetes</taxon>
        <taxon>Eurotiomycetidae</taxon>
        <taxon>Eurotiales</taxon>
        <taxon>Aspergillaceae</taxon>
        <taxon>Penicillium</taxon>
    </lineage>
</organism>
<feature type="repeat" description="ANK" evidence="3">
    <location>
        <begin position="1007"/>
        <end position="1036"/>
    </location>
</feature>
<feature type="repeat" description="ANK" evidence="3">
    <location>
        <begin position="1070"/>
        <end position="1102"/>
    </location>
</feature>
<feature type="repeat" description="ANK" evidence="3">
    <location>
        <begin position="740"/>
        <end position="772"/>
    </location>
</feature>
<keyword evidence="7" id="KW-1185">Reference proteome</keyword>
<evidence type="ECO:0000313" key="6">
    <source>
        <dbReference type="EMBL" id="KAJ5173167.1"/>
    </source>
</evidence>
<evidence type="ECO:0000256" key="2">
    <source>
        <dbReference type="ARBA" id="ARBA00023043"/>
    </source>
</evidence>
<dbReference type="PROSITE" id="PS50088">
    <property type="entry name" value="ANK_REPEAT"/>
    <property type="match status" value="11"/>
</dbReference>
<feature type="domain" description="GPI inositol-deacylase winged helix" evidence="4">
    <location>
        <begin position="465"/>
        <end position="543"/>
    </location>
</feature>
<dbReference type="InterPro" id="IPR027417">
    <property type="entry name" value="P-loop_NTPase"/>
</dbReference>
<dbReference type="Pfam" id="PF24883">
    <property type="entry name" value="NPHP3_N"/>
    <property type="match status" value="1"/>
</dbReference>
<dbReference type="SUPFAM" id="SSF48403">
    <property type="entry name" value="Ankyrin repeat"/>
    <property type="match status" value="2"/>
</dbReference>
<evidence type="ECO:0000259" key="5">
    <source>
        <dbReference type="Pfam" id="PF24883"/>
    </source>
</evidence>
<feature type="domain" description="Nephrocystin 3-like N-terminal" evidence="5">
    <location>
        <begin position="188"/>
        <end position="353"/>
    </location>
</feature>
<feature type="repeat" description="ANK" evidence="3">
    <location>
        <begin position="971"/>
        <end position="1003"/>
    </location>
</feature>
<dbReference type="Pfam" id="PF12796">
    <property type="entry name" value="Ank_2"/>
    <property type="match status" value="5"/>
</dbReference>
<dbReference type="SUPFAM" id="SSF52540">
    <property type="entry name" value="P-loop containing nucleoside triphosphate hydrolases"/>
    <property type="match status" value="1"/>
</dbReference>
<feature type="repeat" description="ANK" evidence="3">
    <location>
        <begin position="707"/>
        <end position="739"/>
    </location>
</feature>
<dbReference type="InterPro" id="IPR056884">
    <property type="entry name" value="NPHP3-like_N"/>
</dbReference>
<reference evidence="6" key="2">
    <citation type="journal article" date="2023" name="IMA Fungus">
        <title>Comparative genomic study of the Penicillium genus elucidates a diverse pangenome and 15 lateral gene transfer events.</title>
        <authorList>
            <person name="Petersen C."/>
            <person name="Sorensen T."/>
            <person name="Nielsen M.R."/>
            <person name="Sondergaard T.E."/>
            <person name="Sorensen J.L."/>
            <person name="Fitzpatrick D.A."/>
            <person name="Frisvad J.C."/>
            <person name="Nielsen K.L."/>
        </authorList>
    </citation>
    <scope>NUCLEOTIDE SEQUENCE</scope>
    <source>
        <strain evidence="6">IBT 21917</strain>
    </source>
</reference>
<proteinExistence type="predicted"/>
<gene>
    <name evidence="6" type="ORF">N7492_005760</name>
</gene>
<dbReference type="InterPro" id="IPR002110">
    <property type="entry name" value="Ankyrin_rpt"/>
</dbReference>
<dbReference type="InterPro" id="IPR036770">
    <property type="entry name" value="Ankyrin_rpt-contain_sf"/>
</dbReference>
<dbReference type="AlphaFoldDB" id="A0A9W9IDZ6"/>
<dbReference type="Gene3D" id="3.40.50.300">
    <property type="entry name" value="P-loop containing nucleotide triphosphate hydrolases"/>
    <property type="match status" value="1"/>
</dbReference>
<accession>A0A9W9IDZ6</accession>
<dbReference type="Gene3D" id="1.25.40.20">
    <property type="entry name" value="Ankyrin repeat-containing domain"/>
    <property type="match status" value="5"/>
</dbReference>
<evidence type="ECO:0000259" key="4">
    <source>
        <dbReference type="Pfam" id="PF22939"/>
    </source>
</evidence>
<feature type="repeat" description="ANK" evidence="3">
    <location>
        <begin position="806"/>
        <end position="838"/>
    </location>
</feature>
<keyword evidence="1" id="KW-0677">Repeat</keyword>
<reference evidence="6" key="1">
    <citation type="submission" date="2022-11" db="EMBL/GenBank/DDBJ databases">
        <authorList>
            <person name="Petersen C."/>
        </authorList>
    </citation>
    <scope>NUCLEOTIDE SEQUENCE</scope>
    <source>
        <strain evidence="6">IBT 21917</strain>
    </source>
</reference>
<dbReference type="SMART" id="SM00248">
    <property type="entry name" value="ANK"/>
    <property type="match status" value="13"/>
</dbReference>
<comment type="caution">
    <text evidence="6">The sequence shown here is derived from an EMBL/GenBank/DDBJ whole genome shotgun (WGS) entry which is preliminary data.</text>
</comment>
<feature type="repeat" description="ANK" evidence="3">
    <location>
        <begin position="674"/>
        <end position="706"/>
    </location>
</feature>
<dbReference type="PRINTS" id="PR01415">
    <property type="entry name" value="ANKYRIN"/>
</dbReference>
<feature type="repeat" description="ANK" evidence="3">
    <location>
        <begin position="872"/>
        <end position="904"/>
    </location>
</feature>
<evidence type="ECO:0000256" key="1">
    <source>
        <dbReference type="ARBA" id="ARBA00022737"/>
    </source>
</evidence>
<dbReference type="OrthoDB" id="195446at2759"/>
<dbReference type="PANTHER" id="PTHR23206:SF7">
    <property type="entry name" value="PROTEIN KINASE DOMAIN-CONTAINING PROTEIN"/>
    <property type="match status" value="1"/>
</dbReference>
<sequence length="1124" mass="124594">MSLGFTFGSFGDFVALVELANKIRKEFLDAPTEFANIAAELRSLAILLQDLEIKLSGHRLDANQQASLAEHSANCQKVLQDLQKKVQKCHSLEYSGHEFGKQAKKVWQRFKWDPEDAKELRQRITSNITMLNAFQSQLSSQTTFETRQGVDQLNRRQNDKERVRVLDWLSKVDYALQQSDFMGRRQPGTGEWLLNSDEYAQWHQSPGQALFCPGMPGAGKTICTAIVINDLNNRFNGQKDVGIAYIYCNFRRREDQRLEDLLLNLLKQLSQTRDSLPADVKALFAVHQEKRTRPLFEEILRTLHLVSNMFRRVFLVVDALDECQADDGCQARLVSQLLKLQSECGANVFATSRFTEIVEIFRGAPSLEIRAVEEDVRKYLDGNLIRLPGFVRRNPDLQEEIRSTIVRLVRGMFLLAQLHLESLIGKRSAKAVRTALARLPTGADDSVYDQAYKDAMRRIYGQLNDQKDLALQALSWITCAKRPLTSLELLHALAIEEGEPQLDEDNLPEIEDILTVCAGLVTTEDESGIVRLVHYTTQEFFERTQKDWFPNVESEITLHCVTYLSFEVFTSPIFEIDGTLQERLASNPLFDYSARYWGIHARSTSPLDTAVFQFLASSTNVAAAGQALLAGGPTYSQEEGNILDGLHLAAYFGLLEAVAALISDGHPVDVRDTRGCTPLIWSAQRGHEDITRYLLEKGAEIEKHDRLGLTPLACAAEKGHDAVTQLLIEWGANVNTKDFIDRSPLSLAASHGNEAICRMLLKEGAAVEVTGYRGWTPLMFASASGHESVTKLLIDQGGDIHAKDIHELTPLLTAVKAGHLSTCRMLLERGSNMETRDLDGWTALLQASASGHENAIEFLINQGADIEARDAHDRTAVILAARMSQPKAVQVLVNHGADTEARDLDGRTALFWAAENSLESSIQLLLDKHIQARSPDGTKDIALKVASLGGVSDRFWHALEHTTNLDSYDDTFGTALQCASSKGYQNFVQVLVDKGANVNACGGPYGTALQAASRRGHRGIVLLLLDNNADINLQDEKGLTALHAASAEGYVEIAQLLLDRNATPSLQDNSGETALQAGSREGQLLVVDLLLEHVADIDLGGETRDSIRSDAIANDGWDMDFDDV</sequence>
<protein>
    <recommendedName>
        <fullName evidence="8">NACHT domain-containing protein</fullName>
    </recommendedName>
</protein>
<dbReference type="Pfam" id="PF22939">
    <property type="entry name" value="WHD_GPIID"/>
    <property type="match status" value="1"/>
</dbReference>
<evidence type="ECO:0000313" key="7">
    <source>
        <dbReference type="Proteomes" id="UP001146351"/>
    </source>
</evidence>
<dbReference type="EMBL" id="JAPQKO010000003">
    <property type="protein sequence ID" value="KAJ5173167.1"/>
    <property type="molecule type" value="Genomic_DNA"/>
</dbReference>